<gene>
    <name evidence="2" type="ORF">NCTC13492_01654</name>
    <name evidence="1" type="ORF">SAMN05421542_2838</name>
</gene>
<evidence type="ECO:0000313" key="2">
    <source>
        <dbReference type="EMBL" id="SQB28071.1"/>
    </source>
</evidence>
<dbReference type="EMBL" id="UAWB01000002">
    <property type="protein sequence ID" value="SQB28071.1"/>
    <property type="molecule type" value="Genomic_DNA"/>
</dbReference>
<reference evidence="1 3" key="1">
    <citation type="submission" date="2016-10" db="EMBL/GenBank/DDBJ databases">
        <authorList>
            <person name="Varghese N."/>
            <person name="Submissions S."/>
        </authorList>
    </citation>
    <scope>NUCLEOTIDE SEQUENCE [LARGE SCALE GENOMIC DNA]</scope>
    <source>
        <strain evidence="1 3">DSM 19299</strain>
    </source>
</reference>
<reference evidence="2 4" key="2">
    <citation type="submission" date="2018-06" db="EMBL/GenBank/DDBJ databases">
        <authorList>
            <consortium name="Pathogen Informatics"/>
            <person name="Doyle S."/>
        </authorList>
    </citation>
    <scope>NUCLEOTIDE SEQUENCE [LARGE SCALE GENOMIC DNA]</scope>
    <source>
        <strain evidence="2 4">NCTC13492</strain>
    </source>
</reference>
<name>A0A2X2VR03_CHRJE</name>
<protein>
    <submittedName>
        <fullName evidence="2">Uncharacterized protein</fullName>
    </submittedName>
</protein>
<accession>A0A2X2VR03</accession>
<dbReference type="AlphaFoldDB" id="A0A2X2VR03"/>
<proteinExistence type="predicted"/>
<evidence type="ECO:0000313" key="4">
    <source>
        <dbReference type="Proteomes" id="UP000251670"/>
    </source>
</evidence>
<keyword evidence="3" id="KW-1185">Reference proteome</keyword>
<dbReference type="OrthoDB" id="8904414at2"/>
<dbReference type="EMBL" id="FNEG01000004">
    <property type="protein sequence ID" value="SDJ15634.1"/>
    <property type="molecule type" value="Genomic_DNA"/>
</dbReference>
<evidence type="ECO:0000313" key="3">
    <source>
        <dbReference type="Proteomes" id="UP000199426"/>
    </source>
</evidence>
<dbReference type="Proteomes" id="UP000199426">
    <property type="component" value="Unassembled WGS sequence"/>
</dbReference>
<dbReference type="Proteomes" id="UP000251670">
    <property type="component" value="Unassembled WGS sequence"/>
</dbReference>
<sequence length="202" mass="23550">MKDEIQFLKDFVEGNISSQDFEQQLYTNSALEKLLSDSSINWKGSYLQDTSPFLYLAEQNYKDPAGLLNAQGTIRLFLDKKGVKVTETSKHSDDDNLLLSTSPNYIDADLSFIEKHILPEDKSLSKSEQKQYIKQRYIELFRYQTKPPKWIQNPEWPIQNNSPLFFLGQIEIKRSDLFHDDGTIYLFIDSKTGVIETIKQFY</sequence>
<organism evidence="2 4">
    <name type="scientific">Chryseobacterium jejuense</name>
    <dbReference type="NCBI Taxonomy" id="445960"/>
    <lineage>
        <taxon>Bacteria</taxon>
        <taxon>Pseudomonadati</taxon>
        <taxon>Bacteroidota</taxon>
        <taxon>Flavobacteriia</taxon>
        <taxon>Flavobacteriales</taxon>
        <taxon>Weeksellaceae</taxon>
        <taxon>Chryseobacterium group</taxon>
        <taxon>Chryseobacterium</taxon>
    </lineage>
</organism>
<dbReference type="RefSeq" id="WP_089737093.1">
    <property type="nucleotide sequence ID" value="NZ_FNEG01000004.1"/>
</dbReference>
<evidence type="ECO:0000313" key="1">
    <source>
        <dbReference type="EMBL" id="SDJ15634.1"/>
    </source>
</evidence>